<comment type="caution">
    <text evidence="3">The sequence shown here is derived from an EMBL/GenBank/DDBJ whole genome shotgun (WGS) entry which is preliminary data.</text>
</comment>
<reference evidence="3 4" key="1">
    <citation type="journal article" date="2019" name="Int. J. Syst. Evol. Microbiol.">
        <title>The Global Catalogue of Microorganisms (GCM) 10K type strain sequencing project: providing services to taxonomists for standard genome sequencing and annotation.</title>
        <authorList>
            <consortium name="The Broad Institute Genomics Platform"/>
            <consortium name="The Broad Institute Genome Sequencing Center for Infectious Disease"/>
            <person name="Wu L."/>
            <person name="Ma J."/>
        </authorList>
    </citation>
    <scope>NUCLEOTIDE SEQUENCE [LARGE SCALE GENOMIC DNA]</scope>
    <source>
        <strain evidence="3 4">JCM 15572</strain>
    </source>
</reference>
<evidence type="ECO:0008006" key="5">
    <source>
        <dbReference type="Google" id="ProtNLM"/>
    </source>
</evidence>
<dbReference type="SUPFAM" id="SSF50969">
    <property type="entry name" value="YVTN repeat-like/Quinoprotein amine dehydrogenase"/>
    <property type="match status" value="1"/>
</dbReference>
<evidence type="ECO:0000256" key="1">
    <source>
        <dbReference type="SAM" id="MobiDB-lite"/>
    </source>
</evidence>
<feature type="region of interest" description="Disordered" evidence="1">
    <location>
        <begin position="404"/>
        <end position="487"/>
    </location>
</feature>
<dbReference type="RefSeq" id="WP_344231253.1">
    <property type="nucleotide sequence ID" value="NZ_BAAAPH010000001.1"/>
</dbReference>
<dbReference type="Proteomes" id="UP001501705">
    <property type="component" value="Unassembled WGS sequence"/>
</dbReference>
<feature type="compositionally biased region" description="Low complexity" evidence="1">
    <location>
        <begin position="409"/>
        <end position="453"/>
    </location>
</feature>
<feature type="compositionally biased region" description="Polar residues" evidence="1">
    <location>
        <begin position="474"/>
        <end position="487"/>
    </location>
</feature>
<feature type="chain" id="PRO_5046294666" description="PQQ-binding-like beta-propeller repeat protein" evidence="2">
    <location>
        <begin position="20"/>
        <end position="499"/>
    </location>
</feature>
<dbReference type="InterPro" id="IPR011044">
    <property type="entry name" value="Quino_amine_DH_bsu"/>
</dbReference>
<protein>
    <recommendedName>
        <fullName evidence="5">PQQ-binding-like beta-propeller repeat protein</fullName>
    </recommendedName>
</protein>
<evidence type="ECO:0000256" key="2">
    <source>
        <dbReference type="SAM" id="SignalP"/>
    </source>
</evidence>
<proteinExistence type="predicted"/>
<organism evidence="3 4">
    <name type="scientific">Kribbella hippodromi</name>
    <dbReference type="NCBI Taxonomy" id="434347"/>
    <lineage>
        <taxon>Bacteria</taxon>
        <taxon>Bacillati</taxon>
        <taxon>Actinomycetota</taxon>
        <taxon>Actinomycetes</taxon>
        <taxon>Propionibacteriales</taxon>
        <taxon>Kribbellaceae</taxon>
        <taxon>Kribbella</taxon>
    </lineage>
</organism>
<gene>
    <name evidence="3" type="ORF">GCM10009804_00880</name>
</gene>
<evidence type="ECO:0000313" key="4">
    <source>
        <dbReference type="Proteomes" id="UP001501705"/>
    </source>
</evidence>
<keyword evidence="4" id="KW-1185">Reference proteome</keyword>
<feature type="region of interest" description="Disordered" evidence="1">
    <location>
        <begin position="26"/>
        <end position="51"/>
    </location>
</feature>
<feature type="signal peptide" evidence="2">
    <location>
        <begin position="1"/>
        <end position="19"/>
    </location>
</feature>
<dbReference type="EMBL" id="BAAAPH010000001">
    <property type="protein sequence ID" value="GAA1548352.1"/>
    <property type="molecule type" value="Genomic_DNA"/>
</dbReference>
<keyword evidence="2" id="KW-0732">Signal</keyword>
<feature type="compositionally biased region" description="Low complexity" evidence="1">
    <location>
        <begin position="37"/>
        <end position="51"/>
    </location>
</feature>
<name>A0ABN2BVM8_9ACTN</name>
<evidence type="ECO:0000313" key="3">
    <source>
        <dbReference type="EMBL" id="GAA1548352.1"/>
    </source>
</evidence>
<dbReference type="PROSITE" id="PS51257">
    <property type="entry name" value="PROKAR_LIPOPROTEIN"/>
    <property type="match status" value="1"/>
</dbReference>
<sequence>MLRPLVATTAVTAALILLAGCGGNDKKAESGNSNGQSSASPTPTAPSIPEFDPPKAFTAAAAFPVSKVQTRDFYDSARAGMVGQVALVGHRDGLIGNNVADPSKSWVVKSTAAETTTVSDVTAPVGVKVDGKDIAVVAYAEADKGNGTQKPQGLVLIQWIDVDSGQKLVEISTPVSTVNGTGPTAQGTPNLQGLQYDPENGQVAIGVGADGNKTLFADPKTKKVTVIPGIVAAAVHDGVVAGSKVSSDRSNPDGTVVLADGASGKITKQVPLKQRNLVPLAGGAKHAYFYGTVYKDNNYGGEDVASLFSVDLTTGAVVKSVPELSARDSSGYSCLWDEASAIICRENAATGHSEIFGFDDTTGKKAWGWTTKSGSRVVPDLGTAFHGVAYVQTEKKAVLLDANTGQDLPSGAPSGGPSESAGSTPSDGSSPTSGDTPSDGSSPSDGASAGGSDMSQYSGTQGSPDAVSRYGGVYTQTPQSSGYGSSELETILVYLKPTA</sequence>
<feature type="compositionally biased region" description="Polar residues" evidence="1">
    <location>
        <begin position="454"/>
        <end position="463"/>
    </location>
</feature>
<accession>A0ABN2BVM8</accession>